<keyword evidence="9 13" id="KW-0807">Transducer</keyword>
<comment type="function">
    <text evidence="10">Receptor for the endogenous fatty-acid ethanolamide oleoylethanolamide (OEA) and lysophosphatidylcholine (LPC). Functions as a glucose-dependent insulinotropic receptor. The activity of this receptor is mediated by G proteins which activate adenylate cyclase. Seems to act through a G(s) mediated pathway.</text>
</comment>
<feature type="domain" description="G-protein coupled receptors family 1 profile" evidence="15">
    <location>
        <begin position="21"/>
        <end position="279"/>
    </location>
</feature>
<evidence type="ECO:0000256" key="13">
    <source>
        <dbReference type="RuleBase" id="RU000688"/>
    </source>
</evidence>
<feature type="transmembrane region" description="Helical" evidence="14">
    <location>
        <begin position="165"/>
        <end position="186"/>
    </location>
</feature>
<dbReference type="AlphaFoldDB" id="A6JMR2"/>
<comment type="similarity">
    <text evidence="13">Belongs to the G-protein coupled receptor 1 family.</text>
</comment>
<protein>
    <recommendedName>
        <fullName evidence="11">Glucose-dependent insulinotropic receptor</fullName>
    </recommendedName>
    <alternativeName>
        <fullName evidence="12">G-protein coupled receptor 119</fullName>
    </alternativeName>
</protein>
<evidence type="ECO:0000259" key="15">
    <source>
        <dbReference type="PROSITE" id="PS50262"/>
    </source>
</evidence>
<feature type="transmembrane region" description="Helical" evidence="14">
    <location>
        <begin position="82"/>
        <end position="101"/>
    </location>
</feature>
<comment type="subcellular location">
    <subcellularLocation>
        <location evidence="1">Cell membrane</location>
        <topology evidence="1">Multi-pass membrane protein</topology>
    </subcellularLocation>
</comment>
<evidence type="ECO:0000256" key="4">
    <source>
        <dbReference type="ARBA" id="ARBA00022989"/>
    </source>
</evidence>
<dbReference type="OrthoDB" id="10011551at2759"/>
<dbReference type="SMR" id="A6JMR2"/>
<dbReference type="GeneID" id="302813"/>
<dbReference type="InterPro" id="IPR000276">
    <property type="entry name" value="GPCR_Rhodpsn"/>
</dbReference>
<reference evidence="17" key="1">
    <citation type="submission" date="2005-09" db="EMBL/GenBank/DDBJ databases">
        <authorList>
            <person name="Mural R.J."/>
            <person name="Li P.W."/>
            <person name="Adams M.D."/>
            <person name="Amanatides P.G."/>
            <person name="Baden-Tillson H."/>
            <person name="Barnstead M."/>
            <person name="Chin S.H."/>
            <person name="Dew I."/>
            <person name="Evans C.A."/>
            <person name="Ferriera S."/>
            <person name="Flanigan M."/>
            <person name="Fosler C."/>
            <person name="Glodek A."/>
            <person name="Gu Z."/>
            <person name="Holt R.A."/>
            <person name="Jennings D."/>
            <person name="Kraft C.L."/>
            <person name="Lu F."/>
            <person name="Nguyen T."/>
            <person name="Nusskern D.R."/>
            <person name="Pfannkoch C.M."/>
            <person name="Sitter C."/>
            <person name="Sutton G.G."/>
            <person name="Venter J.C."/>
            <person name="Wang Z."/>
            <person name="Woodage T."/>
            <person name="Zheng X.H."/>
            <person name="Zhong F."/>
        </authorList>
    </citation>
    <scope>NUCLEOTIDE SEQUENCE [LARGE SCALE GENOMIC DNA]</scope>
    <source>
        <strain>BN</strain>
        <strain evidence="17">Sprague-Dawley</strain>
    </source>
</reference>
<keyword evidence="5 13" id="KW-0297">G-protein coupled receptor</keyword>
<dbReference type="PRINTS" id="PR00237">
    <property type="entry name" value="GPCRRHODOPSN"/>
</dbReference>
<keyword evidence="3 13" id="KW-0812">Transmembrane</keyword>
<dbReference type="RefSeq" id="NP_861435.1">
    <property type="nucleotide sequence ID" value="NM_181770.1"/>
</dbReference>
<feature type="transmembrane region" description="Helical" evidence="14">
    <location>
        <begin position="121"/>
        <end position="145"/>
    </location>
</feature>
<keyword evidence="4 14" id="KW-1133">Transmembrane helix</keyword>
<evidence type="ECO:0000256" key="14">
    <source>
        <dbReference type="SAM" id="Phobius"/>
    </source>
</evidence>
<evidence type="ECO:0000256" key="2">
    <source>
        <dbReference type="ARBA" id="ARBA00022475"/>
    </source>
</evidence>
<dbReference type="GO" id="GO:0005886">
    <property type="term" value="C:plasma membrane"/>
    <property type="evidence" value="ECO:0007669"/>
    <property type="project" value="UniProtKB-SubCell"/>
</dbReference>
<evidence type="ECO:0000256" key="10">
    <source>
        <dbReference type="ARBA" id="ARBA00056199"/>
    </source>
</evidence>
<evidence type="ECO:0000313" key="17">
    <source>
        <dbReference type="Proteomes" id="UP000234681"/>
    </source>
</evidence>
<keyword evidence="6" id="KW-0446">Lipid-binding</keyword>
<dbReference type="OMA" id="IFQQTTY"/>
<evidence type="ECO:0000256" key="7">
    <source>
        <dbReference type="ARBA" id="ARBA00023136"/>
    </source>
</evidence>
<evidence type="ECO:0000256" key="12">
    <source>
        <dbReference type="ARBA" id="ARBA00082049"/>
    </source>
</evidence>
<evidence type="ECO:0000256" key="11">
    <source>
        <dbReference type="ARBA" id="ARBA00070008"/>
    </source>
</evidence>
<dbReference type="GO" id="GO:0007189">
    <property type="term" value="P:adenylate cyclase-activating G protein-coupled receptor signaling pathway"/>
    <property type="evidence" value="ECO:0007669"/>
    <property type="project" value="InterPro"/>
</dbReference>
<dbReference type="RGD" id="727808">
    <property type="gene designation" value="Gpr119"/>
</dbReference>
<organism evidence="16 17">
    <name type="scientific">Rattus norvegicus</name>
    <name type="common">Rat</name>
    <dbReference type="NCBI Taxonomy" id="10116"/>
    <lineage>
        <taxon>Eukaryota</taxon>
        <taxon>Metazoa</taxon>
        <taxon>Chordata</taxon>
        <taxon>Craniata</taxon>
        <taxon>Vertebrata</taxon>
        <taxon>Euteleostomi</taxon>
        <taxon>Mammalia</taxon>
        <taxon>Eutheria</taxon>
        <taxon>Euarchontoglires</taxon>
        <taxon>Glires</taxon>
        <taxon>Rodentia</taxon>
        <taxon>Myomorpha</taxon>
        <taxon>Muroidea</taxon>
        <taxon>Muridae</taxon>
        <taxon>Murinae</taxon>
        <taxon>Rattus</taxon>
    </lineage>
</organism>
<dbReference type="PANTHER" id="PTHR22750">
    <property type="entry name" value="G-PROTEIN COUPLED RECEPTOR"/>
    <property type="match status" value="1"/>
</dbReference>
<evidence type="ECO:0000256" key="3">
    <source>
        <dbReference type="ARBA" id="ARBA00022692"/>
    </source>
</evidence>
<name>A6JMR2_RAT</name>
<dbReference type="GO" id="GO:0031210">
    <property type="term" value="F:phosphatidylcholine binding"/>
    <property type="evidence" value="ECO:0007669"/>
    <property type="project" value="InterPro"/>
</dbReference>
<evidence type="ECO:0000256" key="8">
    <source>
        <dbReference type="ARBA" id="ARBA00023170"/>
    </source>
</evidence>
<dbReference type="KEGG" id="rno:302813"/>
<dbReference type="Proteomes" id="UP000234681">
    <property type="component" value="Chromosome X"/>
</dbReference>
<dbReference type="EMBL" id="CH473991">
    <property type="protein sequence ID" value="EDM10924.1"/>
    <property type="molecule type" value="Genomic_DNA"/>
</dbReference>
<dbReference type="InterPro" id="IPR028336">
    <property type="entry name" value="GPR119"/>
</dbReference>
<dbReference type="PROSITE" id="PS50262">
    <property type="entry name" value="G_PROTEIN_RECEP_F1_2"/>
    <property type="match status" value="1"/>
</dbReference>
<dbReference type="GO" id="GO:0004930">
    <property type="term" value="F:G protein-coupled receptor activity"/>
    <property type="evidence" value="ECO:0007669"/>
    <property type="project" value="UniProtKB-KW"/>
</dbReference>
<dbReference type="InterPro" id="IPR017452">
    <property type="entry name" value="GPCR_Rhodpsn_7TM"/>
</dbReference>
<evidence type="ECO:0000256" key="5">
    <source>
        <dbReference type="ARBA" id="ARBA00023040"/>
    </source>
</evidence>
<gene>
    <name evidence="16 18" type="primary">Gpr119</name>
    <name evidence="16" type="ORF">rCG_63613</name>
</gene>
<evidence type="ECO:0000256" key="1">
    <source>
        <dbReference type="ARBA" id="ARBA00004651"/>
    </source>
</evidence>
<evidence type="ECO:0000256" key="9">
    <source>
        <dbReference type="ARBA" id="ARBA00023224"/>
    </source>
</evidence>
<dbReference type="Gene3D" id="1.20.1070.10">
    <property type="entry name" value="Rhodopsin 7-helix transmembrane proteins"/>
    <property type="match status" value="1"/>
</dbReference>
<feature type="transmembrane region" description="Helical" evidence="14">
    <location>
        <begin position="6"/>
        <end position="31"/>
    </location>
</feature>
<dbReference type="FunFam" id="1.20.1070.10:FF:000294">
    <property type="entry name" value="Glucose-dependent insulinotropic receptor"/>
    <property type="match status" value="1"/>
</dbReference>
<dbReference type="GO" id="GO:0043235">
    <property type="term" value="C:receptor complex"/>
    <property type="evidence" value="ECO:0007669"/>
    <property type="project" value="Ensembl"/>
</dbReference>
<evidence type="ECO:0000313" key="16">
    <source>
        <dbReference type="EMBL" id="EDM10924.1"/>
    </source>
</evidence>
<keyword evidence="2" id="KW-1003">Cell membrane</keyword>
<proteinExistence type="inferred from homology"/>
<feature type="transmembrane region" description="Helical" evidence="14">
    <location>
        <begin position="223"/>
        <end position="243"/>
    </location>
</feature>
<evidence type="ECO:0000256" key="6">
    <source>
        <dbReference type="ARBA" id="ARBA00023121"/>
    </source>
</evidence>
<dbReference type="SUPFAM" id="SSF81321">
    <property type="entry name" value="Family A G protein-coupled receptor-like"/>
    <property type="match status" value="1"/>
</dbReference>
<accession>A6JMR2</accession>
<keyword evidence="7 14" id="KW-0472">Membrane</keyword>
<keyword evidence="8 13" id="KW-0675">Receptor</keyword>
<dbReference type="CTD" id="139760"/>
<feature type="transmembrane region" description="Helical" evidence="14">
    <location>
        <begin position="38"/>
        <end position="62"/>
    </location>
</feature>
<feature type="transmembrane region" description="Helical" evidence="14">
    <location>
        <begin position="263"/>
        <end position="282"/>
    </location>
</feature>
<evidence type="ECO:0000313" key="18">
    <source>
        <dbReference type="RGD" id="727808"/>
    </source>
</evidence>
<dbReference type="CDD" id="cd15104">
    <property type="entry name" value="7tmA_GPR119_R_insulinotropic_receptor"/>
    <property type="match status" value="1"/>
</dbReference>
<sequence>MESSFSFGVILAVLTILIIAVNALVVVAMLLSIYKNDGVGLCFTLNLAVADTLIGVAISGLVTDQLSSSAQHTQKTLCSLRMAFVTSSAAASVLTVMLIAFDRYLAIKQPLRYFQIMNGLVAGGCIAGLWLISYLIGFLPLGVSIFQQTTYHGPCTFFAVFHPRFVLTLSCAGFFPAVLLFVFFYCDMLKIASVHSQHIRKMEHAGAMVGACRPPRPVNDFKAVRTVSVLIGSFTLSWSPFLITSIVQVACHKCCLYQVLEKYLWLLGVGNSLLNPLIYAYWQREVRQQLCHMALGLLADGSTQPQIETLKGKEERKKVGRKTLYTCDAQTLYTCDAQTLYTCDAQTLYTCDACDTQTLYTCDAQTLYTCDAQTLYTCDAQTLYTCDAQTLYTCDAQTLYTCDTQTLYTCDAQTLYTCDAQTLYTCDAQTLYTCDAQTLYTSSLVTGQTEQTPLKRANMSDPLRTCRG</sequence>
<dbReference type="PROSITE" id="PS00237">
    <property type="entry name" value="G_PROTEIN_RECEP_F1_1"/>
    <property type="match status" value="1"/>
</dbReference>
<dbReference type="Pfam" id="PF00001">
    <property type="entry name" value="7tm_1"/>
    <property type="match status" value="1"/>
</dbReference>